<evidence type="ECO:0000313" key="11">
    <source>
        <dbReference type="Proteomes" id="UP000434241"/>
    </source>
</evidence>
<dbReference type="EC" id="3.1.3.48" evidence="3"/>
<dbReference type="SMART" id="SM00226">
    <property type="entry name" value="LMWPc"/>
    <property type="match status" value="1"/>
</dbReference>
<feature type="active site" evidence="8">
    <location>
        <position position="14"/>
    </location>
</feature>
<dbReference type="GO" id="GO:0004726">
    <property type="term" value="F:non-membrane spanning protein tyrosine phosphatase activity"/>
    <property type="evidence" value="ECO:0007669"/>
    <property type="project" value="InterPro"/>
</dbReference>
<evidence type="ECO:0000256" key="4">
    <source>
        <dbReference type="ARBA" id="ARBA00022490"/>
    </source>
</evidence>
<dbReference type="SUPFAM" id="SSF52788">
    <property type="entry name" value="Phosphotyrosine protein phosphatases I"/>
    <property type="match status" value="1"/>
</dbReference>
<evidence type="ECO:0000256" key="3">
    <source>
        <dbReference type="ARBA" id="ARBA00013064"/>
    </source>
</evidence>
<keyword evidence="11" id="KW-1185">Reference proteome</keyword>
<dbReference type="InterPro" id="IPR002115">
    <property type="entry name" value="Tyr_Pase_low_mol_wt_mml"/>
</dbReference>
<comment type="similarity">
    <text evidence="2">Belongs to the low molecular weight phosphotyrosine protein phosphatase family.</text>
</comment>
<dbReference type="GeneID" id="93158891"/>
<dbReference type="Pfam" id="PF01451">
    <property type="entry name" value="LMWPc"/>
    <property type="match status" value="1"/>
</dbReference>
<evidence type="ECO:0000259" key="9">
    <source>
        <dbReference type="SMART" id="SM00226"/>
    </source>
</evidence>
<dbReference type="PRINTS" id="PR00720">
    <property type="entry name" value="MAMMALPTPASE"/>
</dbReference>
<sequence>MKKVLFICHGNICRSVSAEYIMKDLAKKNGVELYVSSAATSCEEIGNDIYPPAKRKLKEKGIPFSRHYARQATMSDYLSYDYLICMDENNMRNLNRMFNNDPDHKIYKLLSRDVSDPWYSNDFETAYSDIYEGCKAWLERLS</sequence>
<dbReference type="GO" id="GO:0003993">
    <property type="term" value="F:acid phosphatase activity"/>
    <property type="evidence" value="ECO:0007669"/>
    <property type="project" value="InterPro"/>
</dbReference>
<feature type="active site" description="Nucleophile" evidence="8">
    <location>
        <position position="8"/>
    </location>
</feature>
<dbReference type="Proteomes" id="UP000434241">
    <property type="component" value="Unassembled WGS sequence"/>
</dbReference>
<dbReference type="PRINTS" id="PR00719">
    <property type="entry name" value="LMWPTPASE"/>
</dbReference>
<accession>A0A6N7VH98</accession>
<evidence type="ECO:0000256" key="2">
    <source>
        <dbReference type="ARBA" id="ARBA00011063"/>
    </source>
</evidence>
<feature type="active site" description="Proton donor" evidence="8">
    <location>
        <position position="116"/>
    </location>
</feature>
<organism evidence="10 11">
    <name type="scientific">Holdemanella porci</name>
    <dbReference type="NCBI Taxonomy" id="2652276"/>
    <lineage>
        <taxon>Bacteria</taxon>
        <taxon>Bacillati</taxon>
        <taxon>Bacillota</taxon>
        <taxon>Erysipelotrichia</taxon>
        <taxon>Erysipelotrichales</taxon>
        <taxon>Erysipelotrichaceae</taxon>
        <taxon>Holdemanella</taxon>
    </lineage>
</organism>
<protein>
    <recommendedName>
        <fullName evidence="3">protein-tyrosine-phosphatase</fullName>
        <ecNumber evidence="3">3.1.3.48</ecNumber>
    </recommendedName>
</protein>
<name>A0A6N7VH98_9FIRM</name>
<evidence type="ECO:0000256" key="6">
    <source>
        <dbReference type="ARBA" id="ARBA00022912"/>
    </source>
</evidence>
<comment type="catalytic activity">
    <reaction evidence="7">
        <text>O-phospho-L-tyrosyl-[protein] + H2O = L-tyrosyl-[protein] + phosphate</text>
        <dbReference type="Rhea" id="RHEA:10684"/>
        <dbReference type="Rhea" id="RHEA-COMP:10136"/>
        <dbReference type="Rhea" id="RHEA-COMP:20101"/>
        <dbReference type="ChEBI" id="CHEBI:15377"/>
        <dbReference type="ChEBI" id="CHEBI:43474"/>
        <dbReference type="ChEBI" id="CHEBI:46858"/>
        <dbReference type="ChEBI" id="CHEBI:61978"/>
        <dbReference type="EC" id="3.1.3.48"/>
    </reaction>
</comment>
<comment type="subcellular location">
    <subcellularLocation>
        <location evidence="1">Cytoplasm</location>
    </subcellularLocation>
</comment>
<evidence type="ECO:0000313" key="10">
    <source>
        <dbReference type="EMBL" id="MSS56499.1"/>
    </source>
</evidence>
<keyword evidence="6" id="KW-0904">Protein phosphatase</keyword>
<dbReference type="InterPro" id="IPR036196">
    <property type="entry name" value="Ptyr_pPase_sf"/>
</dbReference>
<reference evidence="10 11" key="1">
    <citation type="submission" date="2019-08" db="EMBL/GenBank/DDBJ databases">
        <title>In-depth cultivation of the pig gut microbiome towards novel bacterial diversity and tailored functional studies.</title>
        <authorList>
            <person name="Wylensek D."/>
            <person name="Hitch T.C.A."/>
            <person name="Clavel T."/>
        </authorList>
    </citation>
    <scope>NUCLEOTIDE SEQUENCE [LARGE SCALE GENOMIC DNA]</scope>
    <source>
        <strain evidence="10 11">LKV-472-APC-3</strain>
    </source>
</reference>
<dbReference type="EMBL" id="VUMR01000029">
    <property type="protein sequence ID" value="MSS56499.1"/>
    <property type="molecule type" value="Genomic_DNA"/>
</dbReference>
<keyword evidence="5" id="KW-0378">Hydrolase</keyword>
<dbReference type="InterPro" id="IPR017867">
    <property type="entry name" value="Tyr_phospatase_low_mol_wt"/>
</dbReference>
<dbReference type="GO" id="GO:0005737">
    <property type="term" value="C:cytoplasm"/>
    <property type="evidence" value="ECO:0007669"/>
    <property type="project" value="UniProtKB-SubCell"/>
</dbReference>
<dbReference type="Gene3D" id="3.40.50.2300">
    <property type="match status" value="1"/>
</dbReference>
<gene>
    <name evidence="10" type="ORF">FYJ55_06250</name>
</gene>
<keyword evidence="4" id="KW-0963">Cytoplasm</keyword>
<evidence type="ECO:0000256" key="7">
    <source>
        <dbReference type="ARBA" id="ARBA00051722"/>
    </source>
</evidence>
<evidence type="ECO:0000256" key="5">
    <source>
        <dbReference type="ARBA" id="ARBA00022801"/>
    </source>
</evidence>
<dbReference type="InterPro" id="IPR023485">
    <property type="entry name" value="Ptyr_pPase"/>
</dbReference>
<dbReference type="AlphaFoldDB" id="A0A6N7VH98"/>
<dbReference type="CDD" id="cd16343">
    <property type="entry name" value="LMWPTP"/>
    <property type="match status" value="1"/>
</dbReference>
<evidence type="ECO:0000256" key="8">
    <source>
        <dbReference type="PIRSR" id="PIRSR617867-1"/>
    </source>
</evidence>
<comment type="caution">
    <text evidence="10">The sequence shown here is derived from an EMBL/GenBank/DDBJ whole genome shotgun (WGS) entry which is preliminary data.</text>
</comment>
<dbReference type="InterPro" id="IPR050438">
    <property type="entry name" value="LMW_PTPase"/>
</dbReference>
<evidence type="ECO:0000256" key="1">
    <source>
        <dbReference type="ARBA" id="ARBA00004496"/>
    </source>
</evidence>
<dbReference type="RefSeq" id="WP_154556113.1">
    <property type="nucleotide sequence ID" value="NZ_JAQCYS010000029.1"/>
</dbReference>
<dbReference type="PANTHER" id="PTHR11717">
    <property type="entry name" value="LOW MOLECULAR WEIGHT PROTEIN TYROSINE PHOSPHATASE"/>
    <property type="match status" value="1"/>
</dbReference>
<dbReference type="PANTHER" id="PTHR11717:SF7">
    <property type="entry name" value="LOW MOLECULAR WEIGHT PHOSPHOTYROSINE PROTEIN PHOSPHATASE"/>
    <property type="match status" value="1"/>
</dbReference>
<proteinExistence type="inferred from homology"/>
<feature type="domain" description="Phosphotyrosine protein phosphatase I" evidence="9">
    <location>
        <begin position="2"/>
        <end position="140"/>
    </location>
</feature>